<gene>
    <name evidence="7" type="primary">cpfC</name>
    <name evidence="10" type="ORF">IOE58_04545</name>
</gene>
<sequence>MADELPLPREVDHDSETHTRRGEQRAFDSILFSSFGGPDGQEDVIPFLRNVTRGRGIPDERLEEVAGHYRALGGRSPITEQNRAMIASLQVELAARGIDMPVYFGNRNWEPYNADAVTALHADGHRHALGLVTSAYSSYSSCRQYREDFAMVLEETGLADEVTIDKVRVYFNHPGFLDPVADGLEQALRSLGDAGHDVDRIAVLFSTHSVPLSMAEASGPEETRVEGSSGWYVAQHLAACRYVMDRVDDALPQLPSWRLVYQSRSGAPHIPWLEPDVNDVIEEIAEQQSADAVVVVPIGFVTDHVEVVWDLDTEAKETAQEHGLTFERVATSGTDPRFIKALADLVQERLDPAFPRQEVTDFGPTPDVCGANCCVGRMCRPTTSGVDSARDVQRARAAREQEQAAGAGTSGAGTAGADAS</sequence>
<comment type="caution">
    <text evidence="7">Lacks conserved residue(s) required for the propagation of feature annotation.</text>
</comment>
<dbReference type="InterPro" id="IPR033659">
    <property type="entry name" value="Ferrochelatase_N"/>
</dbReference>
<feature type="region of interest" description="Disordered" evidence="9">
    <location>
        <begin position="1"/>
        <end position="23"/>
    </location>
</feature>
<evidence type="ECO:0000256" key="8">
    <source>
        <dbReference type="RuleBase" id="RU004185"/>
    </source>
</evidence>
<keyword evidence="7" id="KW-0479">Metal-binding</keyword>
<feature type="binding site" evidence="7">
    <location>
        <position position="208"/>
    </location>
    <ligand>
        <name>Fe(2+)</name>
        <dbReference type="ChEBI" id="CHEBI:29033"/>
    </ligand>
</feature>
<comment type="catalytic activity">
    <reaction evidence="6">
        <text>Fe-coproporphyrin III + 2 H(+) = coproporphyrin III + Fe(2+)</text>
        <dbReference type="Rhea" id="RHEA:49572"/>
        <dbReference type="ChEBI" id="CHEBI:15378"/>
        <dbReference type="ChEBI" id="CHEBI:29033"/>
        <dbReference type="ChEBI" id="CHEBI:68438"/>
        <dbReference type="ChEBI" id="CHEBI:131725"/>
        <dbReference type="EC" id="4.99.1.9"/>
    </reaction>
    <physiologicalReaction direction="right-to-left" evidence="6">
        <dbReference type="Rhea" id="RHEA:49574"/>
    </physiologicalReaction>
</comment>
<protein>
    <recommendedName>
        <fullName evidence="7">Coproporphyrin III ferrochelatase</fullName>
        <ecNumber evidence="7">4.99.1.9</ecNumber>
    </recommendedName>
</protein>
<comment type="pathway">
    <text evidence="1 7">Porphyrin-containing compound metabolism; protoheme biosynthesis.</text>
</comment>
<keyword evidence="7" id="KW-0963">Cytoplasm</keyword>
<dbReference type="CDD" id="cd00419">
    <property type="entry name" value="Ferrochelatase_C"/>
    <property type="match status" value="1"/>
</dbReference>
<dbReference type="EC" id="4.99.1.9" evidence="7"/>
<dbReference type="SUPFAM" id="SSF53800">
    <property type="entry name" value="Chelatase"/>
    <property type="match status" value="1"/>
</dbReference>
<keyword evidence="4 7" id="KW-0456">Lyase</keyword>
<comment type="similarity">
    <text evidence="7 8">Belongs to the ferrochelatase family.</text>
</comment>
<evidence type="ECO:0000256" key="3">
    <source>
        <dbReference type="ARBA" id="ARBA00023133"/>
    </source>
</evidence>
<accession>A0ABR9VZ81</accession>
<feature type="region of interest" description="Disordered" evidence="9">
    <location>
        <begin position="384"/>
        <end position="420"/>
    </location>
</feature>
<dbReference type="HAMAP" id="MF_00323">
    <property type="entry name" value="Ferrochelatase"/>
    <property type="match status" value="1"/>
</dbReference>
<evidence type="ECO:0000256" key="7">
    <source>
        <dbReference type="HAMAP-Rule" id="MF_00323"/>
    </source>
</evidence>
<dbReference type="InterPro" id="IPR033644">
    <property type="entry name" value="Ferrochelatase_C"/>
</dbReference>
<evidence type="ECO:0000313" key="10">
    <source>
        <dbReference type="EMBL" id="MBE9403486.1"/>
    </source>
</evidence>
<reference evidence="10 11" key="1">
    <citation type="submission" date="2020-10" db="EMBL/GenBank/DDBJ databases">
        <title>Draft genome and description of Brachybacterium epidermidis sp nov.</title>
        <authorList>
            <person name="Boxberger M."/>
            <person name="La Scola B."/>
        </authorList>
    </citation>
    <scope>NUCLEOTIDE SEQUENCE [LARGE SCALE GENOMIC DNA]</scope>
    <source>
        <strain evidence="10 11">Marseille-Q2903</strain>
    </source>
</reference>
<comment type="subcellular location">
    <subcellularLocation>
        <location evidence="7">Cytoplasm</location>
    </subcellularLocation>
</comment>
<organism evidence="10 11">
    <name type="scientific">Brachybacterium epidermidis</name>
    <dbReference type="NCBI Taxonomy" id="2781983"/>
    <lineage>
        <taxon>Bacteria</taxon>
        <taxon>Bacillati</taxon>
        <taxon>Actinomycetota</taxon>
        <taxon>Actinomycetes</taxon>
        <taxon>Micrococcales</taxon>
        <taxon>Dermabacteraceae</taxon>
        <taxon>Brachybacterium</taxon>
    </lineage>
</organism>
<comment type="function">
    <text evidence="7">Involved in coproporphyrin-dependent heme b biosynthesis. Catalyzes the insertion of ferrous iron into coproporphyrin III to form Fe-coproporphyrin III.</text>
</comment>
<evidence type="ECO:0000256" key="4">
    <source>
        <dbReference type="ARBA" id="ARBA00023239"/>
    </source>
</evidence>
<dbReference type="CDD" id="cd03411">
    <property type="entry name" value="Ferrochelatase_N"/>
    <property type="match status" value="1"/>
</dbReference>
<dbReference type="Gene3D" id="3.40.50.1400">
    <property type="match status" value="2"/>
</dbReference>
<keyword evidence="2 7" id="KW-0408">Iron</keyword>
<keyword evidence="11" id="KW-1185">Reference proteome</keyword>
<keyword evidence="5 7" id="KW-0627">Porphyrin biosynthesis</keyword>
<name>A0ABR9VZ81_9MICO</name>
<dbReference type="PANTHER" id="PTHR11108:SF1">
    <property type="entry name" value="FERROCHELATASE, MITOCHONDRIAL"/>
    <property type="match status" value="1"/>
</dbReference>
<dbReference type="NCBIfam" id="TIGR00109">
    <property type="entry name" value="hemH"/>
    <property type="match status" value="1"/>
</dbReference>
<dbReference type="PANTHER" id="PTHR11108">
    <property type="entry name" value="FERROCHELATASE"/>
    <property type="match status" value="1"/>
</dbReference>
<evidence type="ECO:0000256" key="9">
    <source>
        <dbReference type="SAM" id="MobiDB-lite"/>
    </source>
</evidence>
<evidence type="ECO:0000313" key="11">
    <source>
        <dbReference type="Proteomes" id="UP000644727"/>
    </source>
</evidence>
<dbReference type="Proteomes" id="UP000644727">
    <property type="component" value="Unassembled WGS sequence"/>
</dbReference>
<evidence type="ECO:0000256" key="2">
    <source>
        <dbReference type="ARBA" id="ARBA00023004"/>
    </source>
</evidence>
<dbReference type="NCBIfam" id="NF000689">
    <property type="entry name" value="PRK00035.2-1"/>
    <property type="match status" value="1"/>
</dbReference>
<dbReference type="InterPro" id="IPR001015">
    <property type="entry name" value="Ferrochelatase"/>
</dbReference>
<dbReference type="Pfam" id="PF00762">
    <property type="entry name" value="Ferrochelatase"/>
    <property type="match status" value="1"/>
</dbReference>
<evidence type="ECO:0000256" key="5">
    <source>
        <dbReference type="ARBA" id="ARBA00023244"/>
    </source>
</evidence>
<dbReference type="GO" id="GO:0016829">
    <property type="term" value="F:lyase activity"/>
    <property type="evidence" value="ECO:0007669"/>
    <property type="project" value="UniProtKB-KW"/>
</dbReference>
<proteinExistence type="inferred from homology"/>
<comment type="caution">
    <text evidence="10">The sequence shown here is derived from an EMBL/GenBank/DDBJ whole genome shotgun (WGS) entry which is preliminary data.</text>
</comment>
<feature type="binding site" evidence="7">
    <location>
        <position position="306"/>
    </location>
    <ligand>
        <name>Fe(2+)</name>
        <dbReference type="ChEBI" id="CHEBI:29033"/>
    </ligand>
</feature>
<evidence type="ECO:0000256" key="1">
    <source>
        <dbReference type="ARBA" id="ARBA00004744"/>
    </source>
</evidence>
<feature type="binding site" evidence="7">
    <location>
        <position position="76"/>
    </location>
    <ligand>
        <name>Fe-coproporphyrin III</name>
        <dbReference type="ChEBI" id="CHEBI:68438"/>
    </ligand>
</feature>
<evidence type="ECO:0000256" key="6">
    <source>
        <dbReference type="ARBA" id="ARBA00024536"/>
    </source>
</evidence>
<feature type="binding site" evidence="7">
    <location>
        <position position="145"/>
    </location>
    <ligand>
        <name>Fe-coproporphyrin III</name>
        <dbReference type="ChEBI" id="CHEBI:68438"/>
    </ligand>
</feature>
<feature type="compositionally biased region" description="Basic and acidic residues" evidence="9">
    <location>
        <begin position="388"/>
        <end position="402"/>
    </location>
</feature>
<dbReference type="EMBL" id="JADEYR010000003">
    <property type="protein sequence ID" value="MBE9403486.1"/>
    <property type="molecule type" value="Genomic_DNA"/>
</dbReference>
<keyword evidence="3 7" id="KW-0350">Heme biosynthesis</keyword>